<accession>A0ABR2HI28</accession>
<dbReference type="InterPro" id="IPR004843">
    <property type="entry name" value="Calcineurin-like_PHP"/>
</dbReference>
<feature type="compositionally biased region" description="Basic residues" evidence="1">
    <location>
        <begin position="669"/>
        <end position="685"/>
    </location>
</feature>
<keyword evidence="5" id="KW-1185">Reference proteome</keyword>
<comment type="caution">
    <text evidence="4">The sequence shown here is derived from an EMBL/GenBank/DDBJ whole genome shotgun (WGS) entry which is preliminary data.</text>
</comment>
<feature type="transmembrane region" description="Helical" evidence="2">
    <location>
        <begin position="495"/>
        <end position="516"/>
    </location>
</feature>
<evidence type="ECO:0000313" key="5">
    <source>
        <dbReference type="Proteomes" id="UP001470230"/>
    </source>
</evidence>
<feature type="domain" description="Calcineurin-like phosphoesterase" evidence="3">
    <location>
        <begin position="55"/>
        <end position="272"/>
    </location>
</feature>
<dbReference type="Proteomes" id="UP001470230">
    <property type="component" value="Unassembled WGS sequence"/>
</dbReference>
<feature type="transmembrane region" description="Helical" evidence="2">
    <location>
        <begin position="600"/>
        <end position="622"/>
    </location>
</feature>
<dbReference type="Gene3D" id="3.60.21.10">
    <property type="match status" value="1"/>
</dbReference>
<dbReference type="InterPro" id="IPR036259">
    <property type="entry name" value="MFS_trans_sf"/>
</dbReference>
<feature type="transmembrane region" description="Helical" evidence="2">
    <location>
        <begin position="14"/>
        <end position="32"/>
    </location>
</feature>
<keyword evidence="2" id="KW-1133">Transmembrane helix</keyword>
<feature type="region of interest" description="Disordered" evidence="1">
    <location>
        <begin position="644"/>
        <end position="707"/>
    </location>
</feature>
<keyword evidence="2" id="KW-0472">Membrane</keyword>
<feature type="transmembrane region" description="Helical" evidence="2">
    <location>
        <begin position="572"/>
        <end position="594"/>
    </location>
</feature>
<protein>
    <submittedName>
        <fullName evidence="4">Transmembrane protein 62</fullName>
    </submittedName>
</protein>
<feature type="transmembrane region" description="Helical" evidence="2">
    <location>
        <begin position="434"/>
        <end position="461"/>
    </location>
</feature>
<feature type="transmembrane region" description="Helical" evidence="2">
    <location>
        <begin position="467"/>
        <end position="488"/>
    </location>
</feature>
<sequence length="707" mass="81255">MALKNVCFRVVSQFTYPILFLIIILISIFIKVQYHFTIPVSNDNIFNEDFDPAWIAHMTDLHISEFYPKAVENANKSFRYINNYIKPPFLLITGDITDGYKRQKRPCQSLQIESQFQTYNQLIKTSGVSEYTFETIGNHDVVGIPESLVESNQTNFHKYFHINETSVSTVRERNNVRIISFNPVDFTSGTGLMNLIKKIDSHNLDRLEKVISKNCQNNNDSDVSNSNPLTIVVSHYAYASLYPQRKTTSKADFGELLEKGNIKYFINGHLHPSNPLTLHHKGYLEITGIPSKLNEEFAVFTVDNGHSNYYLINPKNEKPSVVTYPVPSIYENEIPNEYSGQVRIISFSNEASQFKATLENPNIKEKVQCELKFVRNLSNENNQESEVHVPRLFQCTLPNNNFKGKNTLKIEGDLKETIEFNVGESLSVTEKQNVLFNAFGFIVGISLSIVYHLLIFIGMIFGFDHEFFYEYTEHPIFCLLLGPIITGFRMKKLEVWAKILIAIFILGPAFIPIGFFKSGDETGLMIFWGYSFRGDFVWDTFLLGFGTYYFFTVAIAIEEVFIVVLTKWKISYYGDIVIAVILYFVGLYGWYLVGLEICTGFYWVASLPFFIFPILTIIAAVVHRPLKKRRKILEAERERNRNHGIDENLLNAEKGEEEDSKENYNVDKPKKKKNKKKSKKSSKKKKENEEKPNGNVPEPSGDVPEQP</sequence>
<dbReference type="Pfam" id="PF00149">
    <property type="entry name" value="Metallophos"/>
    <property type="match status" value="1"/>
</dbReference>
<evidence type="ECO:0000256" key="2">
    <source>
        <dbReference type="SAM" id="Phobius"/>
    </source>
</evidence>
<organism evidence="4 5">
    <name type="scientific">Tritrichomonas musculus</name>
    <dbReference type="NCBI Taxonomy" id="1915356"/>
    <lineage>
        <taxon>Eukaryota</taxon>
        <taxon>Metamonada</taxon>
        <taxon>Parabasalia</taxon>
        <taxon>Tritrichomonadida</taxon>
        <taxon>Tritrichomonadidae</taxon>
        <taxon>Tritrichomonas</taxon>
    </lineage>
</organism>
<dbReference type="InterPro" id="IPR029052">
    <property type="entry name" value="Metallo-depent_PP-like"/>
</dbReference>
<gene>
    <name evidence="4" type="ORF">M9Y10_018919</name>
</gene>
<dbReference type="SUPFAM" id="SSF56300">
    <property type="entry name" value="Metallo-dependent phosphatases"/>
    <property type="match status" value="1"/>
</dbReference>
<evidence type="ECO:0000259" key="3">
    <source>
        <dbReference type="Pfam" id="PF00149"/>
    </source>
</evidence>
<dbReference type="SUPFAM" id="SSF103473">
    <property type="entry name" value="MFS general substrate transporter"/>
    <property type="match status" value="1"/>
</dbReference>
<keyword evidence="2 4" id="KW-0812">Transmembrane</keyword>
<proteinExistence type="predicted"/>
<dbReference type="PANTHER" id="PTHR14795:SF0">
    <property type="entry name" value="TRANSMEMBRANE PROTEIN 62"/>
    <property type="match status" value="1"/>
</dbReference>
<dbReference type="EMBL" id="JAPFFF010000027">
    <property type="protein sequence ID" value="KAK8847881.1"/>
    <property type="molecule type" value="Genomic_DNA"/>
</dbReference>
<evidence type="ECO:0000313" key="4">
    <source>
        <dbReference type="EMBL" id="KAK8847881.1"/>
    </source>
</evidence>
<evidence type="ECO:0000256" key="1">
    <source>
        <dbReference type="SAM" id="MobiDB-lite"/>
    </source>
</evidence>
<reference evidence="4 5" key="1">
    <citation type="submission" date="2024-04" db="EMBL/GenBank/DDBJ databases">
        <title>Tritrichomonas musculus Genome.</title>
        <authorList>
            <person name="Alves-Ferreira E."/>
            <person name="Grigg M."/>
            <person name="Lorenzi H."/>
            <person name="Galac M."/>
        </authorList>
    </citation>
    <scope>NUCLEOTIDE SEQUENCE [LARGE SCALE GENOMIC DNA]</scope>
    <source>
        <strain evidence="4 5">EAF2021</strain>
    </source>
</reference>
<name>A0ABR2HI28_9EUKA</name>
<feature type="transmembrane region" description="Helical" evidence="2">
    <location>
        <begin position="536"/>
        <end position="565"/>
    </location>
</feature>
<dbReference type="PANTHER" id="PTHR14795">
    <property type="entry name" value="HELICASE RELATED"/>
    <property type="match status" value="1"/>
</dbReference>